<comment type="caution">
    <text evidence="1">The sequence shown here is derived from an EMBL/GenBank/DDBJ whole genome shotgun (WGS) entry which is preliminary data.</text>
</comment>
<evidence type="ECO:0000313" key="2">
    <source>
        <dbReference type="Proteomes" id="UP000257136"/>
    </source>
</evidence>
<accession>A0A3E0EKJ7</accession>
<dbReference type="InterPro" id="IPR007833">
    <property type="entry name" value="Capsule_polysaccharide_synth"/>
</dbReference>
<proteinExistence type="predicted"/>
<evidence type="ECO:0000313" key="1">
    <source>
        <dbReference type="EMBL" id="REG98263.1"/>
    </source>
</evidence>
<dbReference type="Pfam" id="PF05159">
    <property type="entry name" value="Capsule_synth"/>
    <property type="match status" value="1"/>
</dbReference>
<organism evidence="1 2">
    <name type="scientific">Flavobacterium aquicola</name>
    <dbReference type="NCBI Taxonomy" id="1682742"/>
    <lineage>
        <taxon>Bacteria</taxon>
        <taxon>Pseudomonadati</taxon>
        <taxon>Bacteroidota</taxon>
        <taxon>Flavobacteriia</taxon>
        <taxon>Flavobacteriales</taxon>
        <taxon>Flavobacteriaceae</taxon>
        <taxon>Flavobacterium</taxon>
    </lineage>
</organism>
<dbReference type="AlphaFoldDB" id="A0A3E0EKJ7"/>
<dbReference type="GO" id="GO:0015774">
    <property type="term" value="P:polysaccharide transport"/>
    <property type="evidence" value="ECO:0007669"/>
    <property type="project" value="InterPro"/>
</dbReference>
<sequence>MRKYILVFGYTNFTKEETSYWNNLSIELMKEGYELFVMAHVKPQFQCHFFNYSFVEKLDDVDFGFFNGNVFSDDLYFEKYLQREKIWYGNSLNDRLTASKFQKYKYEILLNELNPALVVLGNGEHAGELILKDEVLKRKIPLIYFERGCLPKTWHVDIVGITAGTAIAKKEYAVINLGTNESYLKYKNHYLLQKYTWWQQPTNNVPVNIRKRFNICETTKIILFANQLDNDTSNFLYSPFFKSNLEAFIWFCSELGQIKGDVFVLIKKHPFFDGNEDEFQEAIESNNLKGKWVFDISIFDCLEQSDLFCTVNSTSIYEAMIYEKPVLQLGKSILSNKDIVYELQDLNRKEVMKHWISMDDFPNRLEKFEYFMAYMIDNELSFFADNLSDEKYNNHIFFMRKMLENVDLDRKGNYPHKFLEIKFKYEAIIVSNLKFKRLLDLKILIFKEITERISKKFFRFFYK</sequence>
<reference evidence="1 2" key="1">
    <citation type="submission" date="2018-08" db="EMBL/GenBank/DDBJ databases">
        <title>Genomic Encyclopedia of Archaeal and Bacterial Type Strains, Phase II (KMG-II): from individual species to whole genera.</title>
        <authorList>
            <person name="Goeker M."/>
        </authorList>
    </citation>
    <scope>NUCLEOTIDE SEQUENCE [LARGE SCALE GENOMIC DNA]</scope>
    <source>
        <strain evidence="1 2">DSM 100880</strain>
    </source>
</reference>
<dbReference type="GO" id="GO:0000271">
    <property type="term" value="P:polysaccharide biosynthetic process"/>
    <property type="evidence" value="ECO:0007669"/>
    <property type="project" value="InterPro"/>
</dbReference>
<dbReference type="RefSeq" id="WP_115813722.1">
    <property type="nucleotide sequence ID" value="NZ_QUNI01000007.1"/>
</dbReference>
<dbReference type="InterPro" id="IPR043148">
    <property type="entry name" value="TagF_C"/>
</dbReference>
<protein>
    <submittedName>
        <fullName evidence="1">Capsular polysaccharide biosynthesis protein</fullName>
    </submittedName>
</protein>
<dbReference type="EMBL" id="QUNI01000007">
    <property type="protein sequence ID" value="REG98263.1"/>
    <property type="molecule type" value="Genomic_DNA"/>
</dbReference>
<keyword evidence="2" id="KW-1185">Reference proteome</keyword>
<dbReference type="Proteomes" id="UP000257136">
    <property type="component" value="Unassembled WGS sequence"/>
</dbReference>
<dbReference type="OrthoDB" id="9794206at2"/>
<dbReference type="Gene3D" id="3.40.50.12580">
    <property type="match status" value="1"/>
</dbReference>
<gene>
    <name evidence="1" type="ORF">C8P67_107190</name>
</gene>
<name>A0A3E0EKJ7_9FLAO</name>